<comment type="caution">
    <text evidence="1">The sequence shown here is derived from an EMBL/GenBank/DDBJ whole genome shotgun (WGS) entry which is preliminary data.</text>
</comment>
<evidence type="ECO:0000313" key="1">
    <source>
        <dbReference type="EMBL" id="SUX55503.1"/>
    </source>
</evidence>
<dbReference type="Proteomes" id="UP000255295">
    <property type="component" value="Unassembled WGS sequence"/>
</dbReference>
<sequence length="106" mass="11389">MKMMNKFAFEKDFKGQGSFNYTIVDDGTTSGLIDPKEATGNVVFSVQENQIPTVNEPIANQQGIAGGDVISLDLSNTFKDLDNDSLTLSATSNKEAIATVSIKIII</sequence>
<accession>A0AAJ5A668</accession>
<dbReference type="EMBL" id="UFSZ01000002">
    <property type="protein sequence ID" value="SUX55503.1"/>
    <property type="molecule type" value="Genomic_DNA"/>
</dbReference>
<name>A0AAJ5A668_LYSSH</name>
<dbReference type="AlphaFoldDB" id="A0AAJ5A668"/>
<gene>
    <name evidence="1" type="ORF">NCTC10338_04745</name>
</gene>
<proteinExistence type="predicted"/>
<reference evidence="1 2" key="1">
    <citation type="submission" date="2018-06" db="EMBL/GenBank/DDBJ databases">
        <authorList>
            <consortium name="Pathogen Informatics"/>
            <person name="Doyle S."/>
        </authorList>
    </citation>
    <scope>NUCLEOTIDE SEQUENCE [LARGE SCALE GENOMIC DNA]</scope>
    <source>
        <strain evidence="1 2">NCTC10338</strain>
    </source>
</reference>
<protein>
    <submittedName>
        <fullName evidence="1">Uncharacterized protein</fullName>
    </submittedName>
</protein>
<organism evidence="1 2">
    <name type="scientific">Lysinibacillus sphaericus</name>
    <name type="common">Bacillus sphaericus</name>
    <dbReference type="NCBI Taxonomy" id="1421"/>
    <lineage>
        <taxon>Bacteria</taxon>
        <taxon>Bacillati</taxon>
        <taxon>Bacillota</taxon>
        <taxon>Bacilli</taxon>
        <taxon>Bacillales</taxon>
        <taxon>Bacillaceae</taxon>
        <taxon>Lysinibacillus</taxon>
    </lineage>
</organism>
<evidence type="ECO:0000313" key="2">
    <source>
        <dbReference type="Proteomes" id="UP000255295"/>
    </source>
</evidence>